<sequence>MCRQAAARGDRMAELGDLSGRRIVLTAQRSATEMAAALERRGARVVHAQTMSMISHADDADLAERTDQLIARPPDVLVATTGIGLRGWFEAADARGAGTALYEALSGAYVIARGAKAQGALQARGITPDWVAPSETMDEIRTRLLSEGVEGKWVAVQHHGIRSDDFDAALRDGGAQVCAVTVYRSGPAPDPEAVRSAAHLVARRECDAVLFTAAPGVVAFLDVCRAEGVLAEVTAAFTAPDGVLAAAVGDTAAAPLRAGGIAPLVPKRFRSGALIRAVVEELSEHRRPRSKAAPVLVVCAHGTADADGRRTVLDIAAAVRRARPGLQVEVAYVDVQDPAVAPLVDRLVGEGNPVVVVPLLLSTGYHTQVDVARAVESRVRATAARPLGPAPELAEVLRDRLLESGAGRRTPVVLAAAGSSRTEAADDVDAQAEHLRELWDGEVRVGYLAGEPSVADVVKAHPGAAVATYLIGRGFFQTRLERVDATPIAEPLGAHPRLIDLVLRRFDEVTVTQPS</sequence>
<organism evidence="4 5">
    <name type="scientific">Leekyejoonella antrihumi</name>
    <dbReference type="NCBI Taxonomy" id="1660198"/>
    <lineage>
        <taxon>Bacteria</taxon>
        <taxon>Bacillati</taxon>
        <taxon>Actinomycetota</taxon>
        <taxon>Actinomycetes</taxon>
        <taxon>Micrococcales</taxon>
        <taxon>Dermacoccaceae</taxon>
        <taxon>Leekyejoonella</taxon>
    </lineage>
</organism>
<evidence type="ECO:0000256" key="1">
    <source>
        <dbReference type="ARBA" id="ARBA00022723"/>
    </source>
</evidence>
<dbReference type="SUPFAM" id="SSF53800">
    <property type="entry name" value="Chelatase"/>
    <property type="match status" value="1"/>
</dbReference>
<dbReference type="EC" id="4.2.1.75" evidence="4"/>
<dbReference type="Gene3D" id="3.40.50.1400">
    <property type="match status" value="2"/>
</dbReference>
<keyword evidence="5" id="KW-1185">Reference proteome</keyword>
<evidence type="ECO:0000313" key="5">
    <source>
        <dbReference type="Proteomes" id="UP000320244"/>
    </source>
</evidence>
<dbReference type="InterPro" id="IPR039793">
    <property type="entry name" value="UROS/Hem4"/>
</dbReference>
<dbReference type="GO" id="GO:0006780">
    <property type="term" value="P:uroporphyrinogen III biosynthetic process"/>
    <property type="evidence" value="ECO:0007669"/>
    <property type="project" value="InterPro"/>
</dbReference>
<dbReference type="EMBL" id="VCQV01000001">
    <property type="protein sequence ID" value="TWP39000.1"/>
    <property type="molecule type" value="Genomic_DNA"/>
</dbReference>
<dbReference type="GO" id="GO:0046872">
    <property type="term" value="F:metal ion binding"/>
    <property type="evidence" value="ECO:0007669"/>
    <property type="project" value="UniProtKB-KW"/>
</dbReference>
<protein>
    <submittedName>
        <fullName evidence="4">Uroporphyrinogen-III synthase</fullName>
        <ecNumber evidence="4">4.2.1.75</ecNumber>
    </submittedName>
</protein>
<dbReference type="InterPro" id="IPR036108">
    <property type="entry name" value="4pyrrol_syn_uPrphyn_synt_sf"/>
</dbReference>
<dbReference type="NCBIfam" id="NF005568">
    <property type="entry name" value="PRK07239.1"/>
    <property type="match status" value="1"/>
</dbReference>
<comment type="caution">
    <text evidence="4">The sequence shown here is derived from an EMBL/GenBank/DDBJ whole genome shotgun (WGS) entry which is preliminary data.</text>
</comment>
<dbReference type="CDD" id="cd03416">
    <property type="entry name" value="CbiX_SirB_N"/>
    <property type="match status" value="1"/>
</dbReference>
<evidence type="ECO:0000259" key="3">
    <source>
        <dbReference type="Pfam" id="PF02602"/>
    </source>
</evidence>
<dbReference type="OrthoDB" id="213853at2"/>
<dbReference type="CDD" id="cd06578">
    <property type="entry name" value="HemD"/>
    <property type="match status" value="1"/>
</dbReference>
<reference evidence="4 5" key="1">
    <citation type="submission" date="2019-05" db="EMBL/GenBank/DDBJ databases">
        <authorList>
            <person name="Lee S.D."/>
        </authorList>
    </citation>
    <scope>NUCLEOTIDE SEQUENCE [LARGE SCALE GENOMIC DNA]</scope>
    <source>
        <strain evidence="4 5">C5-26</strain>
    </source>
</reference>
<dbReference type="AlphaFoldDB" id="A0A563E905"/>
<keyword evidence="2 4" id="KW-0456">Lyase</keyword>
<reference evidence="4 5" key="2">
    <citation type="submission" date="2019-08" db="EMBL/GenBank/DDBJ databases">
        <title>Jejuicoccus antrihumi gen. nov., sp. nov., a new member of the family Dermacoccaceae isolated from a cave.</title>
        <authorList>
            <person name="Schumann P."/>
            <person name="Kim I.S."/>
        </authorList>
    </citation>
    <scope>NUCLEOTIDE SEQUENCE [LARGE SCALE GENOMIC DNA]</scope>
    <source>
        <strain evidence="4 5">C5-26</strain>
    </source>
</reference>
<name>A0A563E905_9MICO</name>
<proteinExistence type="predicted"/>
<dbReference type="GO" id="GO:0004852">
    <property type="term" value="F:uroporphyrinogen-III synthase activity"/>
    <property type="evidence" value="ECO:0007669"/>
    <property type="project" value="UniProtKB-EC"/>
</dbReference>
<dbReference type="InterPro" id="IPR002762">
    <property type="entry name" value="CbiX-like"/>
</dbReference>
<dbReference type="Proteomes" id="UP000320244">
    <property type="component" value="Unassembled WGS sequence"/>
</dbReference>
<dbReference type="Pfam" id="PF01903">
    <property type="entry name" value="CbiX"/>
    <property type="match status" value="1"/>
</dbReference>
<dbReference type="Pfam" id="PF02602">
    <property type="entry name" value="HEM4"/>
    <property type="match status" value="1"/>
</dbReference>
<dbReference type="Gene3D" id="3.40.50.10090">
    <property type="match status" value="2"/>
</dbReference>
<dbReference type="InterPro" id="IPR003754">
    <property type="entry name" value="4pyrrol_synth_uPrphyn_synth"/>
</dbReference>
<feature type="domain" description="Tetrapyrrole biosynthesis uroporphyrinogen III synthase" evidence="3">
    <location>
        <begin position="33"/>
        <end position="275"/>
    </location>
</feature>
<evidence type="ECO:0000313" key="4">
    <source>
        <dbReference type="EMBL" id="TWP39000.1"/>
    </source>
</evidence>
<dbReference type="PANTHER" id="PTHR40082">
    <property type="entry name" value="BLR5956 PROTEIN"/>
    <property type="match status" value="1"/>
</dbReference>
<dbReference type="PANTHER" id="PTHR40082:SF1">
    <property type="entry name" value="BLR5956 PROTEIN"/>
    <property type="match status" value="1"/>
</dbReference>
<gene>
    <name evidence="4" type="ORF">FGL98_00990</name>
</gene>
<dbReference type="SUPFAM" id="SSF69618">
    <property type="entry name" value="HemD-like"/>
    <property type="match status" value="1"/>
</dbReference>
<accession>A0A563E905</accession>
<evidence type="ECO:0000256" key="2">
    <source>
        <dbReference type="ARBA" id="ARBA00023239"/>
    </source>
</evidence>
<keyword evidence="1" id="KW-0479">Metal-binding</keyword>